<feature type="domain" description="NACHT" evidence="8">
    <location>
        <begin position="86"/>
        <end position="220"/>
    </location>
</feature>
<dbReference type="InterPro" id="IPR027417">
    <property type="entry name" value="P-loop_NTPase"/>
</dbReference>
<dbReference type="Pfam" id="PF05729">
    <property type="entry name" value="NACHT"/>
    <property type="match status" value="1"/>
</dbReference>
<keyword evidence="10" id="KW-1185">Reference proteome</keyword>
<evidence type="ECO:0000259" key="8">
    <source>
        <dbReference type="PROSITE" id="PS50837"/>
    </source>
</evidence>
<dbReference type="Pfam" id="PF13765">
    <property type="entry name" value="PRY"/>
    <property type="match status" value="1"/>
</dbReference>
<dbReference type="FunFam" id="2.60.120.920:FF:000037">
    <property type="entry name" value="Si:dkey-191j3.2"/>
    <property type="match status" value="1"/>
</dbReference>
<keyword evidence="4" id="KW-0677">Repeat</keyword>
<dbReference type="InterPro" id="IPR001870">
    <property type="entry name" value="B30.2/SPRY"/>
</dbReference>
<dbReference type="SMART" id="SM01288">
    <property type="entry name" value="FISNA"/>
    <property type="match status" value="1"/>
</dbReference>
<evidence type="ECO:0000313" key="10">
    <source>
        <dbReference type="Proteomes" id="UP000018468"/>
    </source>
</evidence>
<dbReference type="SUPFAM" id="SSF52047">
    <property type="entry name" value="RNI-like"/>
    <property type="match status" value="1"/>
</dbReference>
<dbReference type="InterPro" id="IPR041267">
    <property type="entry name" value="NLRP_HD2"/>
</dbReference>
<accession>W5LX17</accession>
<dbReference type="Ensembl" id="ENSLOCT00000000677.1">
    <property type="protein sequence ID" value="ENSLOCP00000000674.1"/>
    <property type="gene ID" value="ENSLOCG00000000593.1"/>
</dbReference>
<dbReference type="Pfam" id="PF00622">
    <property type="entry name" value="SPRY"/>
    <property type="match status" value="1"/>
</dbReference>
<sequence length="1012" mass="115543">KRVKETHKEKMKKKYENTSEGQQGKKVFLNDIYTDLCIIKGESGEVNEEHEVRHIEKTVKKTTSKLSTIRNNDLFKSTHKDENCTKTVLTKGVAGIGKTVSVEKFILDWADGTANEDIDFIFIFLFRELNLMKENNYSLLELIYHYYPEVKEISDIASGTYKILFIFDGLDESRLDLDFQNTLPWQDVKKRLSLNVLLPNIIKRNLLSSALIWITSRPAAASQIPPAYVDQVTEVRGFNDQQKEDYFRKRFTNETQAHFIITYIKSKRSLYIMCHIPVFCWISATVLENASKENEEVTNVPRTLTEMYTRFMLHQIKHKKDIYLGKSTNSKEFQSQFIQKLGQLAFEHLEKNSLLFYEEDLKKCDIDISQASVYSGVCTEIFTQDSKLSDNKVFSFVHLTIQEYLAALYVFLSNRNNNINPLDHSFGSKFKWKCQKRGLYELNKSAVDKALQSKNGHLDLFLRFLLGLSVDSNLSQLQDLLTQPKSSSKSTEKTANYIKKLIRKCPSPERCINLFHCLNELNDNSLVDEIKSFLSSGSVSRGELSLEQCSALAYFFMISEEIDEFDLKKYSTKKEMHLRLLPVVKYTRRALLERCNLNKDICEILSSALRSNTSDLIELDLSNNNLEDSGGNLLSAGLKDQNCKLEKLRLERCNLTKGCCEALALALSINSSHLKELDLSNNNLEDSGMKMLCDALANPYCKLEKLSLENCNFTKDICSDLASALHLGHSKMREMELRDNCLEDSGVNLLCTGISKIERLGLSFCGVTERGCEALASVLRSNSSKLRELNLSYNHPGDSGLKLLSALLEDPNCELKKLHIDHVGKHRLRPKPQKYACQLTLDPNTAHRQLILSEGNRKVEWVKKKQLYPDHTERFDHWTQVLCREDLSGTRCYWEAEWSGDRAVIAVTYKGIDRKGESDNCYLGHNDKSWSLECSDVSYSARHGTTKIAIPVPSSHRVGVYLDWPAGSLSFFSVSTDTVTLLHTFNTTFSEPLYSGFWVYTHGSSVSLCELE</sequence>
<dbReference type="SMART" id="SM00368">
    <property type="entry name" value="LRR_RI"/>
    <property type="match status" value="7"/>
</dbReference>
<dbReference type="Gene3D" id="2.60.120.920">
    <property type="match status" value="1"/>
</dbReference>
<dbReference type="Gene3D" id="3.80.10.10">
    <property type="entry name" value="Ribonuclease Inhibitor"/>
    <property type="match status" value="1"/>
</dbReference>
<dbReference type="PANTHER" id="PTHR24106">
    <property type="entry name" value="NACHT, LRR AND CARD DOMAINS-CONTAINING"/>
    <property type="match status" value="1"/>
</dbReference>
<dbReference type="PROSITE" id="PS51450">
    <property type="entry name" value="LRR"/>
    <property type="match status" value="1"/>
</dbReference>
<dbReference type="InterPro" id="IPR007111">
    <property type="entry name" value="NACHT_NTPase"/>
</dbReference>
<dbReference type="InterPro" id="IPR032675">
    <property type="entry name" value="LRR_dom_sf"/>
</dbReference>
<dbReference type="SMART" id="SM00589">
    <property type="entry name" value="PRY"/>
    <property type="match status" value="1"/>
</dbReference>
<dbReference type="Pfam" id="PF13516">
    <property type="entry name" value="LRR_6"/>
    <property type="match status" value="3"/>
</dbReference>
<keyword evidence="6" id="KW-0067">ATP-binding</keyword>
<dbReference type="OMA" id="WHYNRET"/>
<dbReference type="Gene3D" id="3.40.50.300">
    <property type="entry name" value="P-loop containing nucleotide triphosphate hydrolases"/>
    <property type="match status" value="1"/>
</dbReference>
<dbReference type="InterPro" id="IPR029495">
    <property type="entry name" value="NACHT-assoc"/>
</dbReference>
<dbReference type="GO" id="GO:0005524">
    <property type="term" value="F:ATP binding"/>
    <property type="evidence" value="ECO:0007669"/>
    <property type="project" value="UniProtKB-KW"/>
</dbReference>
<comment type="subcellular location">
    <subcellularLocation>
        <location evidence="1">Cytoplasm</location>
    </subcellularLocation>
</comment>
<dbReference type="FunFam" id="3.40.50.300:FF:000210">
    <property type="entry name" value="Si:dkey-16p6.1"/>
    <property type="match status" value="1"/>
</dbReference>
<dbReference type="InterPro" id="IPR003877">
    <property type="entry name" value="SPRY_dom"/>
</dbReference>
<feature type="domain" description="B30.2/SPRY" evidence="7">
    <location>
        <begin position="819"/>
        <end position="1012"/>
    </location>
</feature>
<evidence type="ECO:0000256" key="5">
    <source>
        <dbReference type="ARBA" id="ARBA00022741"/>
    </source>
</evidence>
<dbReference type="InterPro" id="IPR001611">
    <property type="entry name" value="Leu-rich_rpt"/>
</dbReference>
<dbReference type="PROSITE" id="PS50188">
    <property type="entry name" value="B302_SPRY"/>
    <property type="match status" value="1"/>
</dbReference>
<evidence type="ECO:0000256" key="1">
    <source>
        <dbReference type="ARBA" id="ARBA00004496"/>
    </source>
</evidence>
<evidence type="ECO:0000256" key="6">
    <source>
        <dbReference type="ARBA" id="ARBA00022840"/>
    </source>
</evidence>
<protein>
    <submittedName>
        <fullName evidence="9">Si:ch211-215p11.1</fullName>
    </submittedName>
</protein>
<dbReference type="InterPro" id="IPR003879">
    <property type="entry name" value="Butyrophylin_SPRY"/>
</dbReference>
<reference evidence="9" key="3">
    <citation type="submission" date="2025-09" db="UniProtKB">
        <authorList>
            <consortium name="Ensembl"/>
        </authorList>
    </citation>
    <scope>IDENTIFICATION</scope>
</reference>
<dbReference type="SMART" id="SM00449">
    <property type="entry name" value="SPRY"/>
    <property type="match status" value="1"/>
</dbReference>
<dbReference type="PRINTS" id="PR01407">
    <property type="entry name" value="BUTYPHLNCDUF"/>
</dbReference>
<dbReference type="InParanoid" id="W5LX17"/>
<dbReference type="GeneTree" id="ENSGT01150000286927"/>
<evidence type="ECO:0000256" key="3">
    <source>
        <dbReference type="ARBA" id="ARBA00022614"/>
    </source>
</evidence>
<keyword evidence="5" id="KW-0547">Nucleotide-binding</keyword>
<dbReference type="InterPro" id="IPR006574">
    <property type="entry name" value="PRY"/>
</dbReference>
<dbReference type="FunFam" id="3.80.10.10:FF:000100">
    <property type="entry name" value="Si:dkey-11n14.1"/>
    <property type="match status" value="1"/>
</dbReference>
<dbReference type="Proteomes" id="UP000018468">
    <property type="component" value="Unassembled WGS sequence"/>
</dbReference>
<dbReference type="FunCoup" id="W5LX17">
    <property type="interactions" value="873"/>
</dbReference>
<reference evidence="10" key="1">
    <citation type="submission" date="2011-12" db="EMBL/GenBank/DDBJ databases">
        <title>The Draft Genome of Lepisosteus oculatus.</title>
        <authorList>
            <consortium name="The Broad Institute Genome Assembly &amp; Analysis Group"/>
            <consortium name="Computational R&amp;D Group"/>
            <consortium name="and Sequencing Platform"/>
            <person name="Di Palma F."/>
            <person name="Alfoldi J."/>
            <person name="Johnson J."/>
            <person name="Berlin A."/>
            <person name="Gnerre S."/>
            <person name="Jaffe D."/>
            <person name="MacCallum I."/>
            <person name="Young S."/>
            <person name="Walker B.J."/>
            <person name="Lander E.S."/>
            <person name="Lindblad-Toh K."/>
        </authorList>
    </citation>
    <scope>NUCLEOTIDE SEQUENCE [LARGE SCALE GENOMIC DNA]</scope>
</reference>
<dbReference type="InterPro" id="IPR043136">
    <property type="entry name" value="B30.2/SPRY_sf"/>
</dbReference>
<dbReference type="InterPro" id="IPR013320">
    <property type="entry name" value="ConA-like_dom_sf"/>
</dbReference>
<dbReference type="Pfam" id="PF17779">
    <property type="entry name" value="WHD_NOD2"/>
    <property type="match status" value="1"/>
</dbReference>
<dbReference type="InterPro" id="IPR041075">
    <property type="entry name" value="NOD1/2_WH"/>
</dbReference>
<evidence type="ECO:0000313" key="9">
    <source>
        <dbReference type="Ensembl" id="ENSLOCP00000000674.1"/>
    </source>
</evidence>
<organism evidence="9 10">
    <name type="scientific">Lepisosteus oculatus</name>
    <name type="common">Spotted gar</name>
    <dbReference type="NCBI Taxonomy" id="7918"/>
    <lineage>
        <taxon>Eukaryota</taxon>
        <taxon>Metazoa</taxon>
        <taxon>Chordata</taxon>
        <taxon>Craniata</taxon>
        <taxon>Vertebrata</taxon>
        <taxon>Euteleostomi</taxon>
        <taxon>Actinopterygii</taxon>
        <taxon>Neopterygii</taxon>
        <taxon>Holostei</taxon>
        <taxon>Semionotiformes</taxon>
        <taxon>Lepisosteidae</taxon>
        <taxon>Lepisosteus</taxon>
    </lineage>
</organism>
<dbReference type="Pfam" id="PF14484">
    <property type="entry name" value="FISNA"/>
    <property type="match status" value="1"/>
</dbReference>
<dbReference type="SUPFAM" id="SSF49899">
    <property type="entry name" value="Concanavalin A-like lectins/glucanases"/>
    <property type="match status" value="1"/>
</dbReference>
<dbReference type="AlphaFoldDB" id="W5LX17"/>
<dbReference type="STRING" id="7918.ENSLOCP00000000674"/>
<keyword evidence="2" id="KW-0963">Cytoplasm</keyword>
<name>W5LX17_LEPOC</name>
<dbReference type="InterPro" id="IPR051261">
    <property type="entry name" value="NLR"/>
</dbReference>
<reference evidence="9" key="2">
    <citation type="submission" date="2025-08" db="UniProtKB">
        <authorList>
            <consortium name="Ensembl"/>
        </authorList>
    </citation>
    <scope>IDENTIFICATION</scope>
</reference>
<dbReference type="Bgee" id="ENSLOCG00000000593">
    <property type="expression patterns" value="Expressed in intestine and 3 other cell types or tissues"/>
</dbReference>
<dbReference type="GO" id="GO:0005737">
    <property type="term" value="C:cytoplasm"/>
    <property type="evidence" value="ECO:0007669"/>
    <property type="project" value="UniProtKB-SubCell"/>
</dbReference>
<dbReference type="PROSITE" id="PS50837">
    <property type="entry name" value="NACHT"/>
    <property type="match status" value="1"/>
</dbReference>
<dbReference type="CDD" id="cd16040">
    <property type="entry name" value="SPRY_PRY_SNTX"/>
    <property type="match status" value="1"/>
</dbReference>
<evidence type="ECO:0000259" key="7">
    <source>
        <dbReference type="PROSITE" id="PS50188"/>
    </source>
</evidence>
<dbReference type="HOGENOM" id="CLU_002274_0_2_1"/>
<evidence type="ECO:0000256" key="2">
    <source>
        <dbReference type="ARBA" id="ARBA00022490"/>
    </source>
</evidence>
<dbReference type="eggNOG" id="ENOG502QS9E">
    <property type="taxonomic scope" value="Eukaryota"/>
</dbReference>
<dbReference type="Pfam" id="PF17776">
    <property type="entry name" value="NLRC4_HD2"/>
    <property type="match status" value="1"/>
</dbReference>
<proteinExistence type="predicted"/>
<evidence type="ECO:0000256" key="4">
    <source>
        <dbReference type="ARBA" id="ARBA00022737"/>
    </source>
</evidence>
<keyword evidence="3" id="KW-0433">Leucine-rich repeat</keyword>